<feature type="compositionally biased region" description="Basic and acidic residues" evidence="1">
    <location>
        <begin position="58"/>
        <end position="70"/>
    </location>
</feature>
<evidence type="ECO:0000313" key="5">
    <source>
        <dbReference type="EMBL" id="CAB4195560.1"/>
    </source>
</evidence>
<organism evidence="3">
    <name type="scientific">uncultured Caudovirales phage</name>
    <dbReference type="NCBI Taxonomy" id="2100421"/>
    <lineage>
        <taxon>Viruses</taxon>
        <taxon>Duplodnaviria</taxon>
        <taxon>Heunggongvirae</taxon>
        <taxon>Uroviricota</taxon>
        <taxon>Caudoviricetes</taxon>
        <taxon>Peduoviridae</taxon>
        <taxon>Maltschvirus</taxon>
        <taxon>Maltschvirus maltsch</taxon>
    </lineage>
</organism>
<proteinExistence type="predicted"/>
<sequence>MPLKHGKSQKTISSNISEMVQAGHPHKQAIAAALNIARKTKAAGGGLYANIQAKRQRIADGSHERMRKPGTEGAPTAQSFEDAARTAKARGGLGFTPMKPPQSQKALRAPKATKIHVGPIHSPVAGRTDHLPMHVASGSYVIPADIISAMGEGNTMAGFRVAKNIFSQPFYGSGTPYGASGLPYGAPAPHKAEGGEVNTVPIVAAGGEYVIHPRDVVKIGSGSLDDGHKILDHFVLQMRKKTVKTLKNLPGPKKN</sequence>
<evidence type="ECO:0000256" key="1">
    <source>
        <dbReference type="SAM" id="MobiDB-lite"/>
    </source>
</evidence>
<dbReference type="EMBL" id="LR797249">
    <property type="protein sequence ID" value="CAB4195560.1"/>
    <property type="molecule type" value="Genomic_DNA"/>
</dbReference>
<dbReference type="EMBL" id="LR797372">
    <property type="protein sequence ID" value="CAB4210526.1"/>
    <property type="molecule type" value="Genomic_DNA"/>
</dbReference>
<gene>
    <name evidence="4" type="ORF">UFOVP1069_48</name>
    <name evidence="5" type="ORF">UFOVP1301_19</name>
    <name evidence="6" type="ORF">UFOVP1415_22</name>
    <name evidence="2" type="ORF">UFOVP663_4</name>
    <name evidence="3" type="ORF">UFOVP894_52</name>
</gene>
<name>A0A6J5PB85_9CAUD</name>
<evidence type="ECO:0000313" key="4">
    <source>
        <dbReference type="EMBL" id="CAB4181569.1"/>
    </source>
</evidence>
<protein>
    <submittedName>
        <fullName evidence="3">Uncharacterized protein</fullName>
    </submittedName>
</protein>
<dbReference type="EMBL" id="LR796633">
    <property type="protein sequence ID" value="CAB4155396.1"/>
    <property type="molecule type" value="Genomic_DNA"/>
</dbReference>
<feature type="region of interest" description="Disordered" evidence="1">
    <location>
        <begin position="58"/>
        <end position="79"/>
    </location>
</feature>
<reference evidence="3" key="1">
    <citation type="submission" date="2020-05" db="EMBL/GenBank/DDBJ databases">
        <authorList>
            <person name="Chiriac C."/>
            <person name="Salcher M."/>
            <person name="Ghai R."/>
            <person name="Kavagutti S V."/>
        </authorList>
    </citation>
    <scope>NUCLEOTIDE SEQUENCE</scope>
</reference>
<evidence type="ECO:0000313" key="6">
    <source>
        <dbReference type="EMBL" id="CAB4210526.1"/>
    </source>
</evidence>
<dbReference type="EMBL" id="LR796833">
    <property type="protein sequence ID" value="CAB4168743.1"/>
    <property type="molecule type" value="Genomic_DNA"/>
</dbReference>
<evidence type="ECO:0000313" key="2">
    <source>
        <dbReference type="EMBL" id="CAB4155396.1"/>
    </source>
</evidence>
<dbReference type="EMBL" id="LR797012">
    <property type="protein sequence ID" value="CAB4181569.1"/>
    <property type="molecule type" value="Genomic_DNA"/>
</dbReference>
<evidence type="ECO:0000313" key="3">
    <source>
        <dbReference type="EMBL" id="CAB4168743.1"/>
    </source>
</evidence>
<accession>A0A6J5PB85</accession>